<feature type="binding site" evidence="11">
    <location>
        <position position="869"/>
    </location>
    <ligand>
        <name>Zn(2+)</name>
        <dbReference type="ChEBI" id="CHEBI:29105"/>
        <label>2</label>
    </ligand>
</feature>
<keyword evidence="7 11" id="KW-0862">Zinc</keyword>
<dbReference type="Pfam" id="PF04997">
    <property type="entry name" value="RNA_pol_Rpb1_1"/>
    <property type="match status" value="1"/>
</dbReference>
<dbReference type="InterPro" id="IPR007081">
    <property type="entry name" value="RNA_pol_Rpb1_5"/>
</dbReference>
<feature type="binding site" evidence="11">
    <location>
        <position position="78"/>
    </location>
    <ligand>
        <name>Zn(2+)</name>
        <dbReference type="ChEBI" id="CHEBI:29105"/>
        <label>1</label>
    </ligand>
</feature>
<keyword evidence="4 11" id="KW-0808">Transferase</keyword>
<dbReference type="Gene3D" id="1.10.40.90">
    <property type="match status" value="1"/>
</dbReference>
<comment type="cofactor">
    <cofactor evidence="11">
        <name>Zn(2+)</name>
        <dbReference type="ChEBI" id="CHEBI:29105"/>
    </cofactor>
    <text evidence="11">Binds 2 Zn(2+) ions per subunit.</text>
</comment>
<feature type="domain" description="RNA polymerase N-terminal" evidence="13">
    <location>
        <begin position="227"/>
        <end position="506"/>
    </location>
</feature>
<feature type="binding site" evidence="11">
    <location>
        <position position="795"/>
    </location>
    <ligand>
        <name>Zn(2+)</name>
        <dbReference type="ChEBI" id="CHEBI:29105"/>
        <label>2</label>
    </ligand>
</feature>
<dbReference type="EMBL" id="UGTH01000001">
    <property type="protein sequence ID" value="SUB74796.1"/>
    <property type="molecule type" value="Genomic_DNA"/>
</dbReference>
<dbReference type="InterPro" id="IPR045867">
    <property type="entry name" value="DNA-dir_RpoC_beta_prime"/>
</dbReference>
<dbReference type="InterPro" id="IPR044893">
    <property type="entry name" value="RNA_pol_Rpb1_clamp_domain"/>
</dbReference>
<dbReference type="InterPro" id="IPR038120">
    <property type="entry name" value="Rpb1_funnel_sf"/>
</dbReference>
<evidence type="ECO:0000256" key="3">
    <source>
        <dbReference type="ARBA" id="ARBA00022478"/>
    </source>
</evidence>
<reference evidence="14 15" key="1">
    <citation type="submission" date="2018-06" db="EMBL/GenBank/DDBJ databases">
        <authorList>
            <consortium name="Pathogen Informatics"/>
            <person name="Doyle S."/>
        </authorList>
    </citation>
    <scope>NUCLEOTIDE SEQUENCE [LARGE SCALE GENOMIC DNA]</scope>
    <source>
        <strain evidence="14 15">NCTC11088</strain>
    </source>
</reference>
<gene>
    <name evidence="11 14" type="primary">rpoC</name>
    <name evidence="14" type="ORF">NCTC11088_00554</name>
</gene>
<dbReference type="GO" id="GO:0003677">
    <property type="term" value="F:DNA binding"/>
    <property type="evidence" value="ECO:0007669"/>
    <property type="project" value="UniProtKB-UniRule"/>
</dbReference>
<dbReference type="EC" id="2.7.7.6" evidence="11"/>
<feature type="binding site" evidence="11">
    <location>
        <position position="452"/>
    </location>
    <ligand>
        <name>Mg(2+)</name>
        <dbReference type="ChEBI" id="CHEBI:18420"/>
    </ligand>
</feature>
<dbReference type="InterPro" id="IPR012754">
    <property type="entry name" value="DNA-dir_RpoC_beta_prime_bact"/>
</dbReference>
<evidence type="ECO:0000256" key="6">
    <source>
        <dbReference type="ARBA" id="ARBA00022723"/>
    </source>
</evidence>
<feature type="binding site" evidence="11">
    <location>
        <position position="75"/>
    </location>
    <ligand>
        <name>Zn(2+)</name>
        <dbReference type="ChEBI" id="CHEBI:29105"/>
        <label>1</label>
    </ligand>
</feature>
<dbReference type="GO" id="GO:0008270">
    <property type="term" value="F:zinc ion binding"/>
    <property type="evidence" value="ECO:0007669"/>
    <property type="project" value="UniProtKB-UniRule"/>
</dbReference>
<feature type="binding site" evidence="11">
    <location>
        <position position="454"/>
    </location>
    <ligand>
        <name>Mg(2+)</name>
        <dbReference type="ChEBI" id="CHEBI:18420"/>
    </ligand>
</feature>
<comment type="similarity">
    <text evidence="2 11 12">Belongs to the RNA polymerase beta' chain family.</text>
</comment>
<comment type="function">
    <text evidence="1 11 12">DNA-dependent RNA polymerase catalyzes the transcription of DNA into RNA using the four ribonucleoside triphosphates as substrates.</text>
</comment>
<dbReference type="CDD" id="cd01609">
    <property type="entry name" value="RNAP_beta'_N"/>
    <property type="match status" value="1"/>
</dbReference>
<dbReference type="InterPro" id="IPR006592">
    <property type="entry name" value="RNA_pol_N"/>
</dbReference>
<feature type="binding site" evidence="11">
    <location>
        <position position="456"/>
    </location>
    <ligand>
        <name>Mg(2+)</name>
        <dbReference type="ChEBI" id="CHEBI:18420"/>
    </ligand>
</feature>
<dbReference type="InterPro" id="IPR007080">
    <property type="entry name" value="RNA_pol_Rpb1_1"/>
</dbReference>
<feature type="binding site" evidence="11">
    <location>
        <position position="879"/>
    </location>
    <ligand>
        <name>Zn(2+)</name>
        <dbReference type="ChEBI" id="CHEBI:29105"/>
        <label>2</label>
    </ligand>
</feature>
<dbReference type="GO" id="GO:0000287">
    <property type="term" value="F:magnesium ion binding"/>
    <property type="evidence" value="ECO:0007669"/>
    <property type="project" value="UniProtKB-UniRule"/>
</dbReference>
<protein>
    <recommendedName>
        <fullName evidence="11">DNA-directed RNA polymerase subunit beta'</fullName>
        <shortName evidence="11">RNAP subunit beta'</shortName>
        <ecNumber evidence="11">2.7.7.6</ecNumber>
    </recommendedName>
    <alternativeName>
        <fullName evidence="11">RNA polymerase subunit beta'</fullName>
    </alternativeName>
    <alternativeName>
        <fullName evidence="11">Transcriptase subunit beta'</fullName>
    </alternativeName>
</protein>
<dbReference type="GO" id="GO:0003899">
    <property type="term" value="F:DNA-directed RNA polymerase activity"/>
    <property type="evidence" value="ECO:0007669"/>
    <property type="project" value="UniProtKB-UniRule"/>
</dbReference>
<feature type="binding site" evidence="11">
    <location>
        <position position="876"/>
    </location>
    <ligand>
        <name>Zn(2+)</name>
        <dbReference type="ChEBI" id="CHEBI:29105"/>
        <label>2</label>
    </ligand>
</feature>
<dbReference type="InterPro" id="IPR007083">
    <property type="entry name" value="RNA_pol_Rpb1_4"/>
</dbReference>
<dbReference type="Gene3D" id="2.40.40.20">
    <property type="match status" value="1"/>
</dbReference>
<dbReference type="PANTHER" id="PTHR19376">
    <property type="entry name" value="DNA-DIRECTED RNA POLYMERASE"/>
    <property type="match status" value="1"/>
</dbReference>
<dbReference type="Gene3D" id="1.10.132.30">
    <property type="match status" value="1"/>
</dbReference>
<comment type="catalytic activity">
    <reaction evidence="10 11 12">
        <text>RNA(n) + a ribonucleoside 5'-triphosphate = RNA(n+1) + diphosphate</text>
        <dbReference type="Rhea" id="RHEA:21248"/>
        <dbReference type="Rhea" id="RHEA-COMP:14527"/>
        <dbReference type="Rhea" id="RHEA-COMP:17342"/>
        <dbReference type="ChEBI" id="CHEBI:33019"/>
        <dbReference type="ChEBI" id="CHEBI:61557"/>
        <dbReference type="ChEBI" id="CHEBI:140395"/>
        <dbReference type="EC" id="2.7.7.6"/>
    </reaction>
</comment>
<dbReference type="Pfam" id="PF05000">
    <property type="entry name" value="RNA_pol_Rpb1_4"/>
    <property type="match status" value="1"/>
</dbReference>
<dbReference type="InterPro" id="IPR000722">
    <property type="entry name" value="RNA_pol_asu"/>
</dbReference>
<evidence type="ECO:0000256" key="9">
    <source>
        <dbReference type="ARBA" id="ARBA00023163"/>
    </source>
</evidence>
<feature type="binding site" evidence="11">
    <location>
        <position position="60"/>
    </location>
    <ligand>
        <name>Zn(2+)</name>
        <dbReference type="ChEBI" id="CHEBI:29105"/>
        <label>1</label>
    </ligand>
</feature>
<keyword evidence="5 11" id="KW-0548">Nucleotidyltransferase</keyword>
<evidence type="ECO:0000256" key="4">
    <source>
        <dbReference type="ARBA" id="ARBA00022679"/>
    </source>
</evidence>
<dbReference type="Pfam" id="PF04983">
    <property type="entry name" value="RNA_pol_Rpb1_3"/>
    <property type="match status" value="1"/>
</dbReference>
<dbReference type="NCBIfam" id="TIGR02386">
    <property type="entry name" value="rpoC_TIGR"/>
    <property type="match status" value="1"/>
</dbReference>
<keyword evidence="6 11" id="KW-0479">Metal-binding</keyword>
<feature type="binding site" evidence="11">
    <location>
        <position position="62"/>
    </location>
    <ligand>
        <name>Zn(2+)</name>
        <dbReference type="ChEBI" id="CHEBI:29105"/>
        <label>1</label>
    </ligand>
</feature>
<evidence type="ECO:0000256" key="10">
    <source>
        <dbReference type="ARBA" id="ARBA00048552"/>
    </source>
</evidence>
<dbReference type="Proteomes" id="UP000254777">
    <property type="component" value="Unassembled WGS sequence"/>
</dbReference>
<dbReference type="Gene3D" id="1.10.1790.20">
    <property type="match status" value="1"/>
</dbReference>
<dbReference type="FunFam" id="1.10.40.90:FF:000001">
    <property type="entry name" value="DNA-directed RNA polymerase subunit beta"/>
    <property type="match status" value="1"/>
</dbReference>
<accession>A0A379D9X2</accession>
<dbReference type="Gene3D" id="2.40.50.100">
    <property type="match status" value="1"/>
</dbReference>
<dbReference type="AlphaFoldDB" id="A0A379D9X2"/>
<dbReference type="PANTHER" id="PTHR19376:SF54">
    <property type="entry name" value="DNA-DIRECTED RNA POLYMERASE SUBUNIT BETA"/>
    <property type="match status" value="1"/>
</dbReference>
<dbReference type="InterPro" id="IPR007066">
    <property type="entry name" value="RNA_pol_Rpb1_3"/>
</dbReference>
<proteinExistence type="inferred from homology"/>
<dbReference type="Pfam" id="PF00623">
    <property type="entry name" value="RNA_pol_Rpb1_2"/>
    <property type="match status" value="2"/>
</dbReference>
<dbReference type="Gene3D" id="4.10.860.120">
    <property type="entry name" value="RNA polymerase II, clamp domain"/>
    <property type="match status" value="1"/>
</dbReference>
<dbReference type="RefSeq" id="WP_004819174.1">
    <property type="nucleotide sequence ID" value="NZ_UGTH01000001.1"/>
</dbReference>
<dbReference type="SUPFAM" id="SSF64484">
    <property type="entry name" value="beta and beta-prime subunits of DNA dependent RNA-polymerase"/>
    <property type="match status" value="1"/>
</dbReference>
<comment type="subunit">
    <text evidence="11">The RNAP catalytic core consists of 2 alpha, 1 beta, 1 beta' and 1 omega subunit. When a sigma factor is associated with the core the holoenzyme is formed, which can initiate transcription.</text>
</comment>
<dbReference type="Gene3D" id="1.10.274.100">
    <property type="entry name" value="RNA polymerase Rpb1, domain 3"/>
    <property type="match status" value="2"/>
</dbReference>
<evidence type="ECO:0000256" key="5">
    <source>
        <dbReference type="ARBA" id="ARBA00022695"/>
    </source>
</evidence>
<evidence type="ECO:0000256" key="7">
    <source>
        <dbReference type="ARBA" id="ARBA00022833"/>
    </source>
</evidence>
<dbReference type="InterPro" id="IPR042102">
    <property type="entry name" value="RNA_pol_Rpb1_3_sf"/>
</dbReference>
<dbReference type="SMART" id="SM00663">
    <property type="entry name" value="RPOLA_N"/>
    <property type="match status" value="1"/>
</dbReference>
<keyword evidence="9 11" id="KW-0804">Transcription</keyword>
<name>A0A379D9X2_9FIRM</name>
<evidence type="ECO:0000313" key="14">
    <source>
        <dbReference type="EMBL" id="SUB74796.1"/>
    </source>
</evidence>
<evidence type="ECO:0000256" key="11">
    <source>
        <dbReference type="HAMAP-Rule" id="MF_01322"/>
    </source>
</evidence>
<dbReference type="GO" id="GO:0000428">
    <property type="term" value="C:DNA-directed RNA polymerase complex"/>
    <property type="evidence" value="ECO:0007669"/>
    <property type="project" value="UniProtKB-KW"/>
</dbReference>
<evidence type="ECO:0000313" key="15">
    <source>
        <dbReference type="Proteomes" id="UP000254777"/>
    </source>
</evidence>
<dbReference type="GO" id="GO:0006351">
    <property type="term" value="P:DNA-templated transcription"/>
    <property type="evidence" value="ECO:0007669"/>
    <property type="project" value="UniProtKB-UniRule"/>
</dbReference>
<evidence type="ECO:0000256" key="1">
    <source>
        <dbReference type="ARBA" id="ARBA00004026"/>
    </source>
</evidence>
<evidence type="ECO:0000256" key="2">
    <source>
        <dbReference type="ARBA" id="ARBA00006460"/>
    </source>
</evidence>
<comment type="cofactor">
    <cofactor evidence="11">
        <name>Mg(2+)</name>
        <dbReference type="ChEBI" id="CHEBI:18420"/>
    </cofactor>
    <text evidence="11">Binds 1 Mg(2+) ion per subunit.</text>
</comment>
<dbReference type="HAMAP" id="MF_01322">
    <property type="entry name" value="RNApol_bact_RpoC"/>
    <property type="match status" value="1"/>
</dbReference>
<keyword evidence="8 11" id="KW-0460">Magnesium</keyword>
<organism evidence="14 15">
    <name type="scientific">Peptoniphilus indolicus</name>
    <dbReference type="NCBI Taxonomy" id="33030"/>
    <lineage>
        <taxon>Bacteria</taxon>
        <taxon>Bacillati</taxon>
        <taxon>Bacillota</taxon>
        <taxon>Tissierellia</taxon>
        <taxon>Tissierellales</taxon>
        <taxon>Peptoniphilaceae</taxon>
        <taxon>Peptoniphilus</taxon>
    </lineage>
</organism>
<dbReference type="CDD" id="cd02655">
    <property type="entry name" value="RNAP_beta'_C"/>
    <property type="match status" value="1"/>
</dbReference>
<evidence type="ECO:0000256" key="12">
    <source>
        <dbReference type="RuleBase" id="RU004279"/>
    </source>
</evidence>
<dbReference type="Pfam" id="PF04998">
    <property type="entry name" value="RNA_pol_Rpb1_5"/>
    <property type="match status" value="1"/>
</dbReference>
<evidence type="ECO:0000259" key="13">
    <source>
        <dbReference type="SMART" id="SM00663"/>
    </source>
</evidence>
<dbReference type="FunFam" id="4.10.860.120:FF:000001">
    <property type="entry name" value="DNA-directed RNA polymerase subunit beta"/>
    <property type="match status" value="1"/>
</dbReference>
<evidence type="ECO:0000256" key="8">
    <source>
        <dbReference type="ARBA" id="ARBA00022842"/>
    </source>
</evidence>
<keyword evidence="3 11" id="KW-0240">DNA-directed RNA polymerase</keyword>
<sequence length="1193" mass="134308">MSEHELFHSIKIGLASPEKIRQWSYGEVKKPETINYRTLKPEKEGLFCEKIFGPTKDWECSCGKYKRVRYKGVVCEKCGVEVTKAKVRRERMGHIELAAPVSHIWYFKGIPSRMGLVLDMSPRALEKVLYFASYIVTHVEREADLPLYQKQLLTEIEYREYKREYGDQFTAKMGAEAIKDLLQSIDLQRESELLSAELEAATGQKKVRISRRLEVIEAFLQSGNRPEWMILEAVPVIPPDIRPMVQLDGGRFATSDLNDLYRRIINRNNRLKKLLDINAPDIIVRNEKRMLQEAVDALIDNGRRGRPVTGPGNRALKSLSEMLKGKQGRFRQNLLGKRVDYSGRSVIVVGPDLKFYQCGLPKNMALELFKPFVMRELVAQGYAHNIKSAKRMVERTREEVWDVLEEVIKDHPVLLNRAPTLHRLGIQAFEPVLVEGKAIKLHPLSCTAYNADFDGDQMAVHLPLSTEAQAEARLLMLSTNNILGLKDGKPIATPTQDMILGSYYLTLDIGESKKGDGMVFTSEDEMMHAYYAGFLHLQAHVGVRRYADENDRWGKIVYSTVGRFIMNSFIPQDLGFVDRNVDKYSLEVDKVTDKKLLGKIIEKTYKKHGNIVTAKLLDNIKENGYHYSIIGAISISMGDVEVPESKPEILAQAKAEVDKYEKAFRRGLISDEERYEKVIDIWNKATDDLTDDVMEGFDRLNNIYIMADSGARGSKNQIRQLAGMRGLMASPSGRTIEVPITSNFREGLSVLEFYMSAHGSRKGLADTALRTADSGYLTRRLVDVAQQVIIKEEDCGTDEYLVARDFKDGKELIEGLKDRIEGRYSFEDIVHPETKEVLVYANHEISDDDAEKIVEAGIKEVKVRTVLGCKAKTGVCAHCYGRNLATGNHVDIGEAVGVIAAQSIGEPGTQLTMRTFHTGGVASAADITQGLPRVEELFEARKPKGLAVISEVEGTVEIREQNRKREVVVTPRDGESHSYNIVYGARLKVKNGDYVEKGQELTQGSVYPQDLLRVMGAKGVEEYIVKEVQRVYRLQGVDINDKHIEIIVRQMLSKYKIDDPGDTEFLPGSLVDATEYKLTNKQMIEEGKNPAIGEVNLLGITKASLATDSFLSAASFQETTRVLTDAAIKGKEDKLHGLKENIIIGQLIPAGTGARQNKLVQLDVDEKLKENYLLLENSEFIDENEFEEEVVVE</sequence>
<dbReference type="Gene3D" id="1.10.150.390">
    <property type="match status" value="1"/>
</dbReference>